<reference evidence="2 3" key="1">
    <citation type="submission" date="2020-04" db="EMBL/GenBank/DDBJ databases">
        <authorList>
            <person name="De Canck E."/>
        </authorList>
    </citation>
    <scope>NUCLEOTIDE SEQUENCE [LARGE SCALE GENOMIC DNA]</scope>
    <source>
        <strain evidence="2 3">LMG 28688</strain>
    </source>
</reference>
<dbReference type="AlphaFoldDB" id="A0A6J5G441"/>
<protein>
    <submittedName>
        <fullName evidence="2">Uncharacterized protein</fullName>
    </submittedName>
</protein>
<keyword evidence="3" id="KW-1185">Reference proteome</keyword>
<evidence type="ECO:0000256" key="1">
    <source>
        <dbReference type="SAM" id="MobiDB-lite"/>
    </source>
</evidence>
<evidence type="ECO:0000313" key="3">
    <source>
        <dbReference type="Proteomes" id="UP000494119"/>
    </source>
</evidence>
<proteinExistence type="predicted"/>
<organism evidence="2 3">
    <name type="scientific">Paraburkholderia caffeinitolerans</name>
    <dbReference type="NCBI Taxonomy" id="1723730"/>
    <lineage>
        <taxon>Bacteria</taxon>
        <taxon>Pseudomonadati</taxon>
        <taxon>Pseudomonadota</taxon>
        <taxon>Betaproteobacteria</taxon>
        <taxon>Burkholderiales</taxon>
        <taxon>Burkholderiaceae</taxon>
        <taxon>Paraburkholderia</taxon>
    </lineage>
</organism>
<sequence length="104" mass="11551">MNDSARSNHPDEVTTSNASLDNSVPETPDGFAGFDSRSLAHRMPLAPETGFEAVDLGMAAPPAYDLDRQFDDSREPGQRRSPGRIHFAINHLRPTRIVELHRKN</sequence>
<accession>A0A6J5G441</accession>
<dbReference type="RefSeq" id="WP_175195948.1">
    <property type="nucleotide sequence ID" value="NZ_CADIKL010000016.1"/>
</dbReference>
<dbReference type="EMBL" id="CADIKL010000016">
    <property type="protein sequence ID" value="CAB3792495.1"/>
    <property type="molecule type" value="Genomic_DNA"/>
</dbReference>
<dbReference type="Proteomes" id="UP000494119">
    <property type="component" value="Unassembled WGS sequence"/>
</dbReference>
<dbReference type="Pfam" id="PF11448">
    <property type="entry name" value="DUF3005"/>
    <property type="match status" value="1"/>
</dbReference>
<feature type="compositionally biased region" description="Polar residues" evidence="1">
    <location>
        <begin position="13"/>
        <end position="25"/>
    </location>
</feature>
<feature type="compositionally biased region" description="Basic and acidic residues" evidence="1">
    <location>
        <begin position="1"/>
        <end position="12"/>
    </location>
</feature>
<name>A0A6J5G441_9BURK</name>
<gene>
    <name evidence="2" type="ORF">LMG28688_03522</name>
</gene>
<dbReference type="InterPro" id="IPR021551">
    <property type="entry name" value="DUF3005"/>
</dbReference>
<evidence type="ECO:0000313" key="2">
    <source>
        <dbReference type="EMBL" id="CAB3792495.1"/>
    </source>
</evidence>
<feature type="region of interest" description="Disordered" evidence="1">
    <location>
        <begin position="1"/>
        <end position="35"/>
    </location>
</feature>